<dbReference type="AlphaFoldDB" id="A0A834YYG9"/>
<comment type="caution">
    <text evidence="11">The sequence shown here is derived from an EMBL/GenBank/DDBJ whole genome shotgun (WGS) entry which is preliminary data.</text>
</comment>
<keyword evidence="3 9" id="KW-0862">Zinc</keyword>
<evidence type="ECO:0000259" key="10">
    <source>
        <dbReference type="PROSITE" id="PS50884"/>
    </source>
</evidence>
<dbReference type="GO" id="GO:0008270">
    <property type="term" value="F:zinc ion binding"/>
    <property type="evidence" value="ECO:0007669"/>
    <property type="project" value="UniProtKB-KW"/>
</dbReference>
<evidence type="ECO:0000256" key="1">
    <source>
        <dbReference type="ARBA" id="ARBA00022723"/>
    </source>
</evidence>
<dbReference type="OMA" id="QEMGNPL"/>
<evidence type="ECO:0000313" key="12">
    <source>
        <dbReference type="Proteomes" id="UP000655225"/>
    </source>
</evidence>
<comment type="subcellular location">
    <subcellularLocation>
        <location evidence="8 9">Nucleus</location>
    </subcellularLocation>
</comment>
<name>A0A834YYG9_TETSI</name>
<dbReference type="Pfam" id="PF02701">
    <property type="entry name" value="Zn_ribbon_Dof"/>
    <property type="match status" value="1"/>
</dbReference>
<dbReference type="PANTHER" id="PTHR31992:SF221">
    <property type="entry name" value="DOF ZINC FINGER PROTEIN DOF3.2-RELATED"/>
    <property type="match status" value="1"/>
</dbReference>
<dbReference type="Proteomes" id="UP000655225">
    <property type="component" value="Unassembled WGS sequence"/>
</dbReference>
<gene>
    <name evidence="11" type="ORF">HHK36_018945</name>
</gene>
<evidence type="ECO:0000256" key="2">
    <source>
        <dbReference type="ARBA" id="ARBA00022771"/>
    </source>
</evidence>
<evidence type="ECO:0000313" key="11">
    <source>
        <dbReference type="EMBL" id="KAF8395006.1"/>
    </source>
</evidence>
<keyword evidence="7 8" id="KW-0539">Nucleus</keyword>
<dbReference type="GO" id="GO:0003700">
    <property type="term" value="F:DNA-binding transcription factor activity"/>
    <property type="evidence" value="ECO:0007669"/>
    <property type="project" value="UniProtKB-UniRule"/>
</dbReference>
<feature type="domain" description="Dof-type" evidence="10">
    <location>
        <begin position="68"/>
        <end position="122"/>
    </location>
</feature>
<evidence type="ECO:0000256" key="6">
    <source>
        <dbReference type="ARBA" id="ARBA00023163"/>
    </source>
</evidence>
<dbReference type="GO" id="GO:0003677">
    <property type="term" value="F:DNA binding"/>
    <property type="evidence" value="ECO:0007669"/>
    <property type="project" value="UniProtKB-UniRule"/>
</dbReference>
<keyword evidence="4 9" id="KW-0805">Transcription regulation</keyword>
<keyword evidence="2 8" id="KW-0863">Zinc-finger</keyword>
<protein>
    <recommendedName>
        <fullName evidence="9">Dof zinc finger protein</fullName>
    </recommendedName>
</protein>
<dbReference type="GO" id="GO:0005634">
    <property type="term" value="C:nucleus"/>
    <property type="evidence" value="ECO:0007669"/>
    <property type="project" value="UniProtKB-SubCell"/>
</dbReference>
<dbReference type="OrthoDB" id="1927254at2759"/>
<keyword evidence="12" id="KW-1185">Reference proteome</keyword>
<keyword evidence="1 9" id="KW-0479">Metal-binding</keyword>
<proteinExistence type="predicted"/>
<evidence type="ECO:0000256" key="7">
    <source>
        <dbReference type="ARBA" id="ARBA00023242"/>
    </source>
</evidence>
<evidence type="ECO:0000256" key="9">
    <source>
        <dbReference type="RuleBase" id="RU369094"/>
    </source>
</evidence>
<evidence type="ECO:0000256" key="5">
    <source>
        <dbReference type="ARBA" id="ARBA00023125"/>
    </source>
</evidence>
<keyword evidence="6 9" id="KW-0804">Transcription</keyword>
<keyword evidence="5 8" id="KW-0238">DNA-binding</keyword>
<dbReference type="PROSITE" id="PS01361">
    <property type="entry name" value="ZF_DOF_1"/>
    <property type="match status" value="1"/>
</dbReference>
<dbReference type="InterPro" id="IPR003851">
    <property type="entry name" value="Znf_Dof"/>
</dbReference>
<evidence type="ECO:0000256" key="8">
    <source>
        <dbReference type="PROSITE-ProRule" id="PRU00071"/>
    </source>
</evidence>
<dbReference type="InterPro" id="IPR045174">
    <property type="entry name" value="Dof"/>
</dbReference>
<evidence type="ECO:0000256" key="4">
    <source>
        <dbReference type="ARBA" id="ARBA00023015"/>
    </source>
</evidence>
<dbReference type="PROSITE" id="PS50884">
    <property type="entry name" value="ZF_DOF_2"/>
    <property type="match status" value="1"/>
</dbReference>
<sequence>MGCLGLTWTRSRYKANFSYSGKRQKRSINVLLGADLDQATATQSPEDVFTCSKSQQERRLRHQPDQALKCPRCDSTNTKFCYYNNYSLTQPRYFCKACRRYWTKGGSLRNIPVGGSYRKNKRPSSSKRTQHQALTTNYNHLSTLPPFTYDSNDLTHLAFSGLQKQPTRQLGFDDHGTSILGNPSETHCDILGNPNTTTLGFVDAIRSGFLDTPSNFHNLCYGFGNGNTGEVENGGGCESEKVVFPYEEMSGATAGGEAAATRTIVKQEFCKGRDGENKGLWGLPWQISGDGNMGGLDSGRECWNGLGLYWHGLVNSPLM</sequence>
<organism evidence="11 12">
    <name type="scientific">Tetracentron sinense</name>
    <name type="common">Spur-leaf</name>
    <dbReference type="NCBI Taxonomy" id="13715"/>
    <lineage>
        <taxon>Eukaryota</taxon>
        <taxon>Viridiplantae</taxon>
        <taxon>Streptophyta</taxon>
        <taxon>Embryophyta</taxon>
        <taxon>Tracheophyta</taxon>
        <taxon>Spermatophyta</taxon>
        <taxon>Magnoliopsida</taxon>
        <taxon>Trochodendrales</taxon>
        <taxon>Trochodendraceae</taxon>
        <taxon>Tetracentron</taxon>
    </lineage>
</organism>
<dbReference type="EMBL" id="JABCRI010000013">
    <property type="protein sequence ID" value="KAF8395006.1"/>
    <property type="molecule type" value="Genomic_DNA"/>
</dbReference>
<comment type="function">
    <text evidence="9">Transcription factor that binds specifically to a 5'-AA[AG]G-3' consensus core sequence.</text>
</comment>
<evidence type="ECO:0000256" key="3">
    <source>
        <dbReference type="ARBA" id="ARBA00022833"/>
    </source>
</evidence>
<dbReference type="PANTHER" id="PTHR31992">
    <property type="entry name" value="DOF ZINC FINGER PROTEIN DOF1.4-RELATED"/>
    <property type="match status" value="1"/>
</dbReference>
<reference evidence="11 12" key="1">
    <citation type="submission" date="2020-04" db="EMBL/GenBank/DDBJ databases">
        <title>Plant Genome Project.</title>
        <authorList>
            <person name="Zhang R.-G."/>
        </authorList>
    </citation>
    <scope>NUCLEOTIDE SEQUENCE [LARGE SCALE GENOMIC DNA]</scope>
    <source>
        <strain evidence="11">YNK0</strain>
        <tissue evidence="11">Leaf</tissue>
    </source>
</reference>
<accession>A0A834YYG9</accession>